<gene>
    <name evidence="3" type="ORF">PC118_g8876</name>
</gene>
<feature type="non-terminal residue" evidence="3">
    <location>
        <position position="298"/>
    </location>
</feature>
<sequence>MEPPAASPAGRGGLFSSPDADVSPNPLPIPISPHLDPQQPHERRHKRALGTSSSLSDAVGANLLMQLIPIHWDGPAHKKGDWLPRWDDVYLSLDGATLRVFESRGRFLEVQELEQQQMQQDGNPTVVIDKKHCYTVTAVDKENVGRPHGFYVKTKEKSKSLHLTVDSELERVLWIHLLGAVVEQVQNVLPKAQRRLKTVGSKIESSPRKTLTLAPLSTPRRPRIQTLTLLGTPVNVELNIFYDAWGCIQARKGNFALLMPSFHPNITLTSNYPPSVPIAGEYHGLSGVLAFFSNLHGS</sequence>
<dbReference type="Proteomes" id="UP000697107">
    <property type="component" value="Unassembled WGS sequence"/>
</dbReference>
<reference evidence="3" key="1">
    <citation type="submission" date="2018-10" db="EMBL/GenBank/DDBJ databases">
        <title>Effector identification in a new, highly contiguous assembly of the strawberry crown rot pathogen Phytophthora cactorum.</title>
        <authorList>
            <person name="Armitage A.D."/>
            <person name="Nellist C.F."/>
            <person name="Bates H."/>
            <person name="Vickerstaff R.J."/>
            <person name="Harrison R.J."/>
        </authorList>
    </citation>
    <scope>NUCLEOTIDE SEQUENCE</scope>
    <source>
        <strain evidence="3">P415</strain>
    </source>
</reference>
<dbReference type="SMART" id="SM00233">
    <property type="entry name" value="PH"/>
    <property type="match status" value="1"/>
</dbReference>
<dbReference type="VEuPathDB" id="FungiDB:PC110_g4604"/>
<dbReference type="InterPro" id="IPR011993">
    <property type="entry name" value="PH-like_dom_sf"/>
</dbReference>
<proteinExistence type="predicted"/>
<dbReference type="EMBL" id="RCML01000233">
    <property type="protein sequence ID" value="KAG2984411.1"/>
    <property type="molecule type" value="Genomic_DNA"/>
</dbReference>
<protein>
    <recommendedName>
        <fullName evidence="2">PH domain-containing protein</fullName>
    </recommendedName>
</protein>
<comment type="caution">
    <text evidence="3">The sequence shown here is derived from an EMBL/GenBank/DDBJ whole genome shotgun (WGS) entry which is preliminary data.</text>
</comment>
<evidence type="ECO:0000313" key="4">
    <source>
        <dbReference type="Proteomes" id="UP000697107"/>
    </source>
</evidence>
<feature type="domain" description="PH" evidence="2">
    <location>
        <begin position="69"/>
        <end position="183"/>
    </location>
</feature>
<dbReference type="AlphaFoldDB" id="A0A8T1G774"/>
<evidence type="ECO:0000259" key="2">
    <source>
        <dbReference type="PROSITE" id="PS50003"/>
    </source>
</evidence>
<dbReference type="CDD" id="cd00821">
    <property type="entry name" value="PH"/>
    <property type="match status" value="1"/>
</dbReference>
<name>A0A8T1G774_9STRA</name>
<accession>A0A8T1G774</accession>
<evidence type="ECO:0000256" key="1">
    <source>
        <dbReference type="SAM" id="MobiDB-lite"/>
    </source>
</evidence>
<feature type="region of interest" description="Disordered" evidence="1">
    <location>
        <begin position="1"/>
        <end position="53"/>
    </location>
</feature>
<dbReference type="InterPro" id="IPR001849">
    <property type="entry name" value="PH_domain"/>
</dbReference>
<dbReference type="PROSITE" id="PS50003">
    <property type="entry name" value="PH_DOMAIN"/>
    <property type="match status" value="1"/>
</dbReference>
<evidence type="ECO:0000313" key="3">
    <source>
        <dbReference type="EMBL" id="KAG2984411.1"/>
    </source>
</evidence>
<dbReference type="SUPFAM" id="SSF50729">
    <property type="entry name" value="PH domain-like"/>
    <property type="match status" value="1"/>
</dbReference>
<dbReference type="Pfam" id="PF00169">
    <property type="entry name" value="PH"/>
    <property type="match status" value="1"/>
</dbReference>
<organism evidence="3 4">
    <name type="scientific">Phytophthora cactorum</name>
    <dbReference type="NCBI Taxonomy" id="29920"/>
    <lineage>
        <taxon>Eukaryota</taxon>
        <taxon>Sar</taxon>
        <taxon>Stramenopiles</taxon>
        <taxon>Oomycota</taxon>
        <taxon>Peronosporomycetes</taxon>
        <taxon>Peronosporales</taxon>
        <taxon>Peronosporaceae</taxon>
        <taxon>Phytophthora</taxon>
    </lineage>
</organism>
<dbReference type="Gene3D" id="2.30.29.30">
    <property type="entry name" value="Pleckstrin-homology domain (PH domain)/Phosphotyrosine-binding domain (PTB)"/>
    <property type="match status" value="1"/>
</dbReference>